<evidence type="ECO:0000259" key="1">
    <source>
        <dbReference type="Pfam" id="PF09832"/>
    </source>
</evidence>
<reference evidence="2 3" key="1">
    <citation type="submission" date="2019-11" db="EMBL/GenBank/DDBJ databases">
        <title>Pedobacter sp. HMF7056 Genome sequencing and assembly.</title>
        <authorList>
            <person name="Kang H."/>
            <person name="Kim H."/>
            <person name="Joh K."/>
        </authorList>
    </citation>
    <scope>NUCLEOTIDE SEQUENCE [LARGE SCALE GENOMIC DNA]</scope>
    <source>
        <strain evidence="2 3">HMF7056</strain>
    </source>
</reference>
<sequence length="137" mass="15783">MFLASHAQQKSSHYRAAEELVTAMKLQANFKSTIDAAVSAQTAAIPEMQRQKFTAAMREFLEKYATWEKMKQAYVDIYMEEFTEGELKDISRFYQTPSGRKFIDKATILSSRSIQVGQKLVKDHPKEMQAIIAKYFN</sequence>
<dbReference type="RefSeq" id="WP_160905600.1">
    <property type="nucleotide sequence ID" value="NZ_WVHS01000001.1"/>
</dbReference>
<dbReference type="EMBL" id="WVHS01000001">
    <property type="protein sequence ID" value="MXV14641.1"/>
    <property type="molecule type" value="Genomic_DNA"/>
</dbReference>
<proteinExistence type="predicted"/>
<organism evidence="2 3">
    <name type="scientific">Hufsiella ginkgonis</name>
    <dbReference type="NCBI Taxonomy" id="2695274"/>
    <lineage>
        <taxon>Bacteria</taxon>
        <taxon>Pseudomonadati</taxon>
        <taxon>Bacteroidota</taxon>
        <taxon>Sphingobacteriia</taxon>
        <taxon>Sphingobacteriales</taxon>
        <taxon>Sphingobacteriaceae</taxon>
        <taxon>Hufsiella</taxon>
    </lineage>
</organism>
<dbReference type="Pfam" id="PF09832">
    <property type="entry name" value="DUF2059"/>
    <property type="match status" value="1"/>
</dbReference>
<keyword evidence="3" id="KW-1185">Reference proteome</keyword>
<accession>A0A7K1XUF2</accession>
<evidence type="ECO:0000313" key="2">
    <source>
        <dbReference type="EMBL" id="MXV14641.1"/>
    </source>
</evidence>
<evidence type="ECO:0000313" key="3">
    <source>
        <dbReference type="Proteomes" id="UP000451233"/>
    </source>
</evidence>
<comment type="caution">
    <text evidence="2">The sequence shown here is derived from an EMBL/GenBank/DDBJ whole genome shotgun (WGS) entry which is preliminary data.</text>
</comment>
<dbReference type="AlphaFoldDB" id="A0A7K1XUF2"/>
<name>A0A7K1XUF2_9SPHI</name>
<dbReference type="Proteomes" id="UP000451233">
    <property type="component" value="Unassembled WGS sequence"/>
</dbReference>
<dbReference type="InterPro" id="IPR018637">
    <property type="entry name" value="DUF2059"/>
</dbReference>
<protein>
    <submittedName>
        <fullName evidence="2">DUF2059 domain-containing protein</fullName>
    </submittedName>
</protein>
<gene>
    <name evidence="2" type="ORF">GS398_04975</name>
</gene>
<feature type="domain" description="DUF2059" evidence="1">
    <location>
        <begin position="68"/>
        <end position="123"/>
    </location>
</feature>